<evidence type="ECO:0000313" key="3">
    <source>
        <dbReference type="Proteomes" id="UP001454036"/>
    </source>
</evidence>
<evidence type="ECO:0000256" key="1">
    <source>
        <dbReference type="SAM" id="MobiDB-lite"/>
    </source>
</evidence>
<evidence type="ECO:0000313" key="2">
    <source>
        <dbReference type="EMBL" id="GAA0141274.1"/>
    </source>
</evidence>
<keyword evidence="3" id="KW-1185">Reference proteome</keyword>
<organism evidence="2 3">
    <name type="scientific">Lithospermum erythrorhizon</name>
    <name type="common">Purple gromwell</name>
    <name type="synonym">Lithospermum officinale var. erythrorhizon</name>
    <dbReference type="NCBI Taxonomy" id="34254"/>
    <lineage>
        <taxon>Eukaryota</taxon>
        <taxon>Viridiplantae</taxon>
        <taxon>Streptophyta</taxon>
        <taxon>Embryophyta</taxon>
        <taxon>Tracheophyta</taxon>
        <taxon>Spermatophyta</taxon>
        <taxon>Magnoliopsida</taxon>
        <taxon>eudicotyledons</taxon>
        <taxon>Gunneridae</taxon>
        <taxon>Pentapetalae</taxon>
        <taxon>asterids</taxon>
        <taxon>lamiids</taxon>
        <taxon>Boraginales</taxon>
        <taxon>Boraginaceae</taxon>
        <taxon>Boraginoideae</taxon>
        <taxon>Lithospermeae</taxon>
        <taxon>Lithospermum</taxon>
    </lineage>
</organism>
<feature type="compositionally biased region" description="Basic and acidic residues" evidence="1">
    <location>
        <begin position="1"/>
        <end position="16"/>
    </location>
</feature>
<accession>A0AAV3NPY2</accession>
<comment type="caution">
    <text evidence="2">The sequence shown here is derived from an EMBL/GenBank/DDBJ whole genome shotgun (WGS) entry which is preliminary data.</text>
</comment>
<protein>
    <submittedName>
        <fullName evidence="2">Uncharacterized protein</fullName>
    </submittedName>
</protein>
<proteinExistence type="predicted"/>
<dbReference type="EMBL" id="BAABME010000265">
    <property type="protein sequence ID" value="GAA0141274.1"/>
    <property type="molecule type" value="Genomic_DNA"/>
</dbReference>
<feature type="compositionally biased region" description="Acidic residues" evidence="1">
    <location>
        <begin position="19"/>
        <end position="29"/>
    </location>
</feature>
<feature type="region of interest" description="Disordered" evidence="1">
    <location>
        <begin position="1"/>
        <end position="29"/>
    </location>
</feature>
<reference evidence="2 3" key="1">
    <citation type="submission" date="2024-01" db="EMBL/GenBank/DDBJ databases">
        <title>The complete chloroplast genome sequence of Lithospermum erythrorhizon: insights into the phylogenetic relationship among Boraginaceae species and the maternal lineages of purple gromwells.</title>
        <authorList>
            <person name="Okada T."/>
            <person name="Watanabe K."/>
        </authorList>
    </citation>
    <scope>NUCLEOTIDE SEQUENCE [LARGE SCALE GENOMIC DNA]</scope>
</reference>
<dbReference type="Proteomes" id="UP001454036">
    <property type="component" value="Unassembled WGS sequence"/>
</dbReference>
<gene>
    <name evidence="2" type="ORF">LIER_02454</name>
</gene>
<dbReference type="AlphaFoldDB" id="A0AAV3NPY2"/>
<sequence>MQQTADHEWLLEHEPQGDNAEEEAQESDEEDIVAAIIKRRKATSKLKLNENRTRVGNKRVPKNVVVSTMNVALNSKEEQAKWRFVANRRVTAKKMFYEVTNKNANIICILEGADFMPTVEAIGPYYPQLVRDFVCNMAEDIDNPASPNFQKLTFRNFTFDFSPSLVNAFYERENGGQIGYNLQLLEIVKVLTEDVEGPSPGFITISPKLIQETHVANIPLVTVDTSGASGSGTDKTIKILRDELRHLDGVIQSSLARKYVLEARLRSLSGEDDAQDEAIVGDGGAETPLTS</sequence>
<name>A0AAV3NPY2_LITER</name>